<feature type="compositionally biased region" description="Basic residues" evidence="1">
    <location>
        <begin position="137"/>
        <end position="149"/>
    </location>
</feature>
<feature type="region of interest" description="Disordered" evidence="1">
    <location>
        <begin position="132"/>
        <end position="157"/>
    </location>
</feature>
<dbReference type="GO" id="GO:0032039">
    <property type="term" value="C:integrator complex"/>
    <property type="evidence" value="ECO:0007669"/>
    <property type="project" value="InterPro"/>
</dbReference>
<dbReference type="PANTHER" id="PTHR31697:SF2">
    <property type="entry name" value="INTEGRATOR COMPLEX SUBUNIT 5"/>
    <property type="match status" value="1"/>
</dbReference>
<evidence type="ECO:0008006" key="4">
    <source>
        <dbReference type="Google" id="ProtNLM"/>
    </source>
</evidence>
<evidence type="ECO:0000256" key="1">
    <source>
        <dbReference type="SAM" id="MobiDB-lite"/>
    </source>
</evidence>
<reference evidence="2" key="1">
    <citation type="submission" date="2024-01" db="EMBL/GenBank/DDBJ databases">
        <authorList>
            <person name="Webb A."/>
        </authorList>
    </citation>
    <scope>NUCLEOTIDE SEQUENCE</scope>
    <source>
        <strain evidence="2">Pm1</strain>
    </source>
</reference>
<feature type="compositionally biased region" description="Low complexity" evidence="1">
    <location>
        <begin position="21"/>
        <end position="33"/>
    </location>
</feature>
<organism evidence="2 3">
    <name type="scientific">Peronospora matthiolae</name>
    <dbReference type="NCBI Taxonomy" id="2874970"/>
    <lineage>
        <taxon>Eukaryota</taxon>
        <taxon>Sar</taxon>
        <taxon>Stramenopiles</taxon>
        <taxon>Oomycota</taxon>
        <taxon>Peronosporomycetes</taxon>
        <taxon>Peronosporales</taxon>
        <taxon>Peronosporaceae</taxon>
        <taxon>Peronospora</taxon>
    </lineage>
</organism>
<proteinExistence type="predicted"/>
<feature type="region of interest" description="Disordered" evidence="1">
    <location>
        <begin position="1"/>
        <end position="63"/>
    </location>
</feature>
<evidence type="ECO:0000313" key="3">
    <source>
        <dbReference type="Proteomes" id="UP001162060"/>
    </source>
</evidence>
<gene>
    <name evidence="2" type="ORF">PM001_LOCUS16263</name>
</gene>
<comment type="caution">
    <text evidence="2">The sequence shown here is derived from an EMBL/GenBank/DDBJ whole genome shotgun (WGS) entry which is preliminary data.</text>
</comment>
<evidence type="ECO:0000313" key="2">
    <source>
        <dbReference type="EMBL" id="CAK7931113.1"/>
    </source>
</evidence>
<accession>A0AAV1UBP7</accession>
<feature type="compositionally biased region" description="Acidic residues" evidence="1">
    <location>
        <begin position="9"/>
        <end position="18"/>
    </location>
</feature>
<feature type="compositionally biased region" description="Polar residues" evidence="1">
    <location>
        <begin position="34"/>
        <end position="58"/>
    </location>
</feature>
<name>A0AAV1UBP7_9STRA</name>
<dbReference type="GO" id="GO:0034472">
    <property type="term" value="P:snRNA 3'-end processing"/>
    <property type="evidence" value="ECO:0007669"/>
    <property type="project" value="TreeGrafter"/>
</dbReference>
<dbReference type="EMBL" id="CAKLBY020000172">
    <property type="protein sequence ID" value="CAK7931113.1"/>
    <property type="molecule type" value="Genomic_DNA"/>
</dbReference>
<dbReference type="PANTHER" id="PTHR31697">
    <property type="entry name" value="INTEGRATOR COMPLEX SUBUNIT 5"/>
    <property type="match status" value="1"/>
</dbReference>
<dbReference type="Proteomes" id="UP001162060">
    <property type="component" value="Unassembled WGS sequence"/>
</dbReference>
<protein>
    <recommendedName>
        <fullName evidence="4">Integrator complex subunit 5 C-terminal domain-containing protein</fullName>
    </recommendedName>
</protein>
<dbReference type="AlphaFoldDB" id="A0AAV1UBP7"/>
<sequence length="1133" mass="126046">MEFQLNAAPDEDYTEDDAMTASSSVSHAVRMSSLLSEGTGTPRNSLYATESASPSGHSSLMHPPVSGGQEGFVLSRESEPVVNEIVVLDDVNMEEEEQQDERVLEMPKLQSTELQRLQAELLTSLTKLWTEAVPAPKRQKKGKQPKRGKAAGNGNNSAEIEVHRVLDELQRTVNRPYADRNVVIDVVKLCLAFCELVDENHSVESLVVRKMDTKNKAVDLDETVKKLLNEPIYGQLTTILKHAVFCGGEETGKQVLRQMLDWCLARPMPSSWTWVFVSVTEMNSYSVQECLFREAIVRYQSSDESQDQVQHLLPVLESLAEKHPAQMVDILRDVLHDCESSSDRSADTVIQLVKLASDSAALVSVCDDGLQWVVTEELVKTLASKFGKYSAKLHAEPMEAQLLKFIRRRSAELSNSGFQLLLLLQSLSTSNVSSQFNASVTSFQNRLYELAESEPSHAFVRAMYQFLPYICQNALRLLRVITQTEEAPSTSGTAGVDGEMSGKTASQQFKEWKQWLCLLARSVSCKEVTEMLIKTDLMLAECNDSPSGQIADGALCELLTSLLAPASPEYVAFVRNIVYKCESAAPRAQWRILGIVQMLLNVNYMKNAAVANYGLPITLDARQDASCLQQLVRSNSWTENMNSFGLWNGIHGVEFWESFLDLMSSKNALVASRALLLVSQTPFLSLDDPAWQYRCVRKLTRVFFSVLRQYRSTLVMRKRENSGEARIPFDTTLQSRLQTLKMIMLRVVTLRGGVARYPCSVYSMFASMWLDALLSTTSATSIPTHFPETVNFVDLDTKDELDEDQIIRSERTISSKCTNLQSSQVITKVAETKLVYRKTLDSSWECEMHAARICSMSAIDLFSQLLGSTGVVASPRDDGLGKERAVSNSGEDELLDRRLTTVVDMLLERVVPCCGIPSDDVYKDMLPNRSSFDVDLRVEQWLNHFPAFLPLLRAVISSSLVLNSSQLLRLVPVFKSILIVLLGHWNSVKGNLSVENVDVPPYMRNKNQLAITCELVRLLRATNWLPVPLGKTAELLPLTTPADIRAILFSCWFYLSDHPPKTGSRASAPATSAPASPISSDSSPIGAGIPNLSSCGPSSSTRNPPLEFYLIPLRKALHRNISKIGAKYPLFSC</sequence>
<dbReference type="InterPro" id="IPR040316">
    <property type="entry name" value="INTS5"/>
</dbReference>